<keyword evidence="2" id="KW-1185">Reference proteome</keyword>
<dbReference type="Proteomes" id="UP000183685">
    <property type="component" value="Unassembled WGS sequence"/>
</dbReference>
<dbReference type="EMBL" id="FNAK01000007">
    <property type="protein sequence ID" value="SDE48100.1"/>
    <property type="molecule type" value="Genomic_DNA"/>
</dbReference>
<dbReference type="AlphaFoldDB" id="A0A1G7DAT2"/>
<dbReference type="OrthoDB" id="8481816at2"/>
<sequence length="110" mass="11301">MAKTAQLNEQIAAFSFMGLMASEGKIPGVVSGAADKQFFLVATEEAANELASDLTATGDFFALMTEAGMMRPVEPKQKKPFRIKITRPSGLGGGFGGMSGGALGGGAFAH</sequence>
<evidence type="ECO:0000313" key="1">
    <source>
        <dbReference type="EMBL" id="SDE48100.1"/>
    </source>
</evidence>
<proteinExistence type="predicted"/>
<reference evidence="1 2" key="1">
    <citation type="submission" date="2016-10" db="EMBL/GenBank/DDBJ databases">
        <authorList>
            <person name="de Groot N.N."/>
        </authorList>
    </citation>
    <scope>NUCLEOTIDE SEQUENCE [LARGE SCALE GENOMIC DNA]</scope>
    <source>
        <strain evidence="1 2">CGMCC 1.9109</strain>
    </source>
</reference>
<dbReference type="RefSeq" id="WP_068305124.1">
    <property type="nucleotide sequence ID" value="NZ_FNAK01000007.1"/>
</dbReference>
<gene>
    <name evidence="1" type="ORF">SAMN04488071_3009</name>
</gene>
<organism evidence="1 2">
    <name type="scientific">Kordiimonas lacus</name>
    <dbReference type="NCBI Taxonomy" id="637679"/>
    <lineage>
        <taxon>Bacteria</taxon>
        <taxon>Pseudomonadati</taxon>
        <taxon>Pseudomonadota</taxon>
        <taxon>Alphaproteobacteria</taxon>
        <taxon>Kordiimonadales</taxon>
        <taxon>Kordiimonadaceae</taxon>
        <taxon>Kordiimonas</taxon>
    </lineage>
</organism>
<accession>A0A1G7DAT2</accession>
<evidence type="ECO:0000313" key="2">
    <source>
        <dbReference type="Proteomes" id="UP000183685"/>
    </source>
</evidence>
<protein>
    <submittedName>
        <fullName evidence="1">Uncharacterized protein</fullName>
    </submittedName>
</protein>
<name>A0A1G7DAT2_9PROT</name>